<protein>
    <recommendedName>
        <fullName evidence="7">Amino acid transporter transmembrane domain-containing protein</fullName>
    </recommendedName>
</protein>
<keyword evidence="3 6" id="KW-0812">Transmembrane</keyword>
<dbReference type="Proteomes" id="UP000326759">
    <property type="component" value="Unassembled WGS sequence"/>
</dbReference>
<evidence type="ECO:0000256" key="6">
    <source>
        <dbReference type="SAM" id="Phobius"/>
    </source>
</evidence>
<name>A0A5N5T0H6_9CRUS</name>
<feature type="transmembrane region" description="Helical" evidence="6">
    <location>
        <begin position="226"/>
        <end position="244"/>
    </location>
</feature>
<evidence type="ECO:0000256" key="5">
    <source>
        <dbReference type="ARBA" id="ARBA00023136"/>
    </source>
</evidence>
<organism evidence="8 9">
    <name type="scientific">Armadillidium nasatum</name>
    <dbReference type="NCBI Taxonomy" id="96803"/>
    <lineage>
        <taxon>Eukaryota</taxon>
        <taxon>Metazoa</taxon>
        <taxon>Ecdysozoa</taxon>
        <taxon>Arthropoda</taxon>
        <taxon>Crustacea</taxon>
        <taxon>Multicrustacea</taxon>
        <taxon>Malacostraca</taxon>
        <taxon>Eumalacostraca</taxon>
        <taxon>Peracarida</taxon>
        <taxon>Isopoda</taxon>
        <taxon>Oniscidea</taxon>
        <taxon>Crinocheta</taxon>
        <taxon>Armadillidiidae</taxon>
        <taxon>Armadillidium</taxon>
    </lineage>
</organism>
<dbReference type="AlphaFoldDB" id="A0A5N5T0H6"/>
<evidence type="ECO:0000313" key="8">
    <source>
        <dbReference type="EMBL" id="KAB7499469.1"/>
    </source>
</evidence>
<evidence type="ECO:0000256" key="2">
    <source>
        <dbReference type="ARBA" id="ARBA00022448"/>
    </source>
</evidence>
<evidence type="ECO:0000256" key="3">
    <source>
        <dbReference type="ARBA" id="ARBA00022692"/>
    </source>
</evidence>
<gene>
    <name evidence="8" type="ORF">Anas_09891</name>
</gene>
<feature type="transmembrane region" description="Helical" evidence="6">
    <location>
        <begin position="139"/>
        <end position="160"/>
    </location>
</feature>
<dbReference type="EMBL" id="SEYY01018273">
    <property type="protein sequence ID" value="KAB7499469.1"/>
    <property type="molecule type" value="Genomic_DNA"/>
</dbReference>
<feature type="transmembrane region" description="Helical" evidence="6">
    <location>
        <begin position="39"/>
        <end position="60"/>
    </location>
</feature>
<evidence type="ECO:0000256" key="4">
    <source>
        <dbReference type="ARBA" id="ARBA00022989"/>
    </source>
</evidence>
<keyword evidence="4 6" id="KW-1133">Transmembrane helix</keyword>
<comment type="subcellular location">
    <subcellularLocation>
        <location evidence="1">Membrane</location>
    </subcellularLocation>
</comment>
<feature type="transmembrane region" description="Helical" evidence="6">
    <location>
        <begin position="251"/>
        <end position="268"/>
    </location>
</feature>
<reference evidence="8 9" key="1">
    <citation type="journal article" date="2019" name="PLoS Biol.">
        <title>Sex chromosomes control vertical transmission of feminizing Wolbachia symbionts in an isopod.</title>
        <authorList>
            <person name="Becking T."/>
            <person name="Chebbi M.A."/>
            <person name="Giraud I."/>
            <person name="Moumen B."/>
            <person name="Laverre T."/>
            <person name="Caubet Y."/>
            <person name="Peccoud J."/>
            <person name="Gilbert C."/>
            <person name="Cordaux R."/>
        </authorList>
    </citation>
    <scope>NUCLEOTIDE SEQUENCE [LARGE SCALE GENOMIC DNA]</scope>
    <source>
        <strain evidence="8">ANa2</strain>
        <tissue evidence="8">Whole body excluding digestive tract and cuticle</tissue>
    </source>
</reference>
<dbReference type="OrthoDB" id="655540at2759"/>
<proteinExistence type="predicted"/>
<feature type="transmembrane region" description="Helical" evidence="6">
    <location>
        <begin position="66"/>
        <end position="89"/>
    </location>
</feature>
<feature type="transmembrane region" description="Helical" evidence="6">
    <location>
        <begin position="96"/>
        <end position="119"/>
    </location>
</feature>
<dbReference type="GO" id="GO:0016020">
    <property type="term" value="C:membrane"/>
    <property type="evidence" value="ECO:0007669"/>
    <property type="project" value="UniProtKB-SubCell"/>
</dbReference>
<comment type="caution">
    <text evidence="8">The sequence shown here is derived from an EMBL/GenBank/DDBJ whole genome shotgun (WGS) entry which is preliminary data.</text>
</comment>
<evidence type="ECO:0000313" key="9">
    <source>
        <dbReference type="Proteomes" id="UP000326759"/>
    </source>
</evidence>
<dbReference type="Pfam" id="PF01490">
    <property type="entry name" value="Aa_trans"/>
    <property type="match status" value="2"/>
</dbReference>
<dbReference type="InterPro" id="IPR013057">
    <property type="entry name" value="AA_transpt_TM"/>
</dbReference>
<sequence length="287" mass="31851">MLGNCWVILEERWPEYKKPTRQPYMEIAYRSFGNTGKNIIFASVTLTLMGSSIVYIILIAEFMNSLVPSLSICAFTTIAAIVFVPFTWLGTPKDFWLAPVIAVLATTITCIVLFIQLIVDIDTSYLPKEPLHTNPTFTTFSMGFGTIMAAFGGASIFPTIQNDMKERTQFWKSVILAFIEEQKSSLAIKIAIGFEIVHLLGAFLILLNPVCQIFEETLKVSPNFGIGRVLVRTSLVAFELIIALGIPNFNLILGLIGGSTITLCSFIAPSSMYMKLVNDQSNPQWPQ</sequence>
<accession>A0A5N5T0H6</accession>
<keyword evidence="2" id="KW-0813">Transport</keyword>
<dbReference type="PANTHER" id="PTHR48017">
    <property type="entry name" value="OS05G0424000 PROTEIN-RELATED"/>
    <property type="match status" value="1"/>
</dbReference>
<feature type="non-terminal residue" evidence="8">
    <location>
        <position position="287"/>
    </location>
</feature>
<feature type="domain" description="Amino acid transporter transmembrane" evidence="7">
    <location>
        <begin position="185"/>
        <end position="283"/>
    </location>
</feature>
<evidence type="ECO:0000256" key="1">
    <source>
        <dbReference type="ARBA" id="ARBA00004370"/>
    </source>
</evidence>
<feature type="domain" description="Amino acid transporter transmembrane" evidence="7">
    <location>
        <begin position="5"/>
        <end position="178"/>
    </location>
</feature>
<keyword evidence="5 6" id="KW-0472">Membrane</keyword>
<keyword evidence="9" id="KW-1185">Reference proteome</keyword>
<feature type="transmembrane region" description="Helical" evidence="6">
    <location>
        <begin position="186"/>
        <end position="206"/>
    </location>
</feature>
<evidence type="ECO:0000259" key="7">
    <source>
        <dbReference type="Pfam" id="PF01490"/>
    </source>
</evidence>